<comment type="caution">
    <text evidence="2">The sequence shown here is derived from an EMBL/GenBank/DDBJ whole genome shotgun (WGS) entry which is preliminary data.</text>
</comment>
<feature type="domain" description="HTH cro/C1-type" evidence="1">
    <location>
        <begin position="17"/>
        <end position="72"/>
    </location>
</feature>
<accession>A0ABQ5SXQ8</accession>
<dbReference type="Gene3D" id="1.10.260.40">
    <property type="entry name" value="lambda repressor-like DNA-binding domains"/>
    <property type="match status" value="1"/>
</dbReference>
<evidence type="ECO:0000259" key="1">
    <source>
        <dbReference type="PROSITE" id="PS50943"/>
    </source>
</evidence>
<dbReference type="CDD" id="cd00093">
    <property type="entry name" value="HTH_XRE"/>
    <property type="match status" value="1"/>
</dbReference>
<proteinExistence type="predicted"/>
<gene>
    <name evidence="2" type="ORF">GCM10017579_26350</name>
</gene>
<dbReference type="SUPFAM" id="SSF47413">
    <property type="entry name" value="lambda repressor-like DNA-binding domains"/>
    <property type="match status" value="1"/>
</dbReference>
<keyword evidence="3" id="KW-1185">Reference proteome</keyword>
<evidence type="ECO:0000313" key="3">
    <source>
        <dbReference type="Proteomes" id="UP001142292"/>
    </source>
</evidence>
<name>A0ABQ5SXQ8_9ACTN</name>
<dbReference type="PROSITE" id="PS50943">
    <property type="entry name" value="HTH_CROC1"/>
    <property type="match status" value="1"/>
</dbReference>
<dbReference type="EMBL" id="BSEL01000005">
    <property type="protein sequence ID" value="GLJ68599.1"/>
    <property type="molecule type" value="Genomic_DNA"/>
</dbReference>
<reference evidence="2" key="1">
    <citation type="journal article" date="2014" name="Int. J. Syst. Evol. Microbiol.">
        <title>Complete genome of a new Firmicutes species belonging to the dominant human colonic microbiota ('Ruminococcus bicirculans') reveals two chromosomes and a selective capacity to utilize plant glucans.</title>
        <authorList>
            <consortium name="NISC Comparative Sequencing Program"/>
            <person name="Wegmann U."/>
            <person name="Louis P."/>
            <person name="Goesmann A."/>
            <person name="Henrissat B."/>
            <person name="Duncan S.H."/>
            <person name="Flint H.J."/>
        </authorList>
    </citation>
    <scope>NUCLEOTIDE SEQUENCE</scope>
    <source>
        <strain evidence="2">VKM Ac-1246</strain>
    </source>
</reference>
<organism evidence="2 3">
    <name type="scientific">Nocardioides luteus</name>
    <dbReference type="NCBI Taxonomy" id="1844"/>
    <lineage>
        <taxon>Bacteria</taxon>
        <taxon>Bacillati</taxon>
        <taxon>Actinomycetota</taxon>
        <taxon>Actinomycetes</taxon>
        <taxon>Propionibacteriales</taxon>
        <taxon>Nocardioidaceae</taxon>
        <taxon>Nocardioides</taxon>
    </lineage>
</organism>
<dbReference type="InterPro" id="IPR001387">
    <property type="entry name" value="Cro/C1-type_HTH"/>
</dbReference>
<dbReference type="SMART" id="SM00530">
    <property type="entry name" value="HTH_XRE"/>
    <property type="match status" value="1"/>
</dbReference>
<evidence type="ECO:0000313" key="2">
    <source>
        <dbReference type="EMBL" id="GLJ68599.1"/>
    </source>
</evidence>
<dbReference type="RefSeq" id="WP_189118881.1">
    <property type="nucleotide sequence ID" value="NZ_BMRK01000009.1"/>
</dbReference>
<sequence>MPYTGKVTSPESLGRILQQARLLNGWSQRELAARIGTTQRYIWEIEAGKPSIFVERLFALMRETGTELTATIDPRNDDE</sequence>
<reference evidence="2" key="2">
    <citation type="submission" date="2023-01" db="EMBL/GenBank/DDBJ databases">
        <authorList>
            <person name="Sun Q."/>
            <person name="Evtushenko L."/>
        </authorList>
    </citation>
    <scope>NUCLEOTIDE SEQUENCE</scope>
    <source>
        <strain evidence="2">VKM Ac-1246</strain>
    </source>
</reference>
<dbReference type="Proteomes" id="UP001142292">
    <property type="component" value="Unassembled WGS sequence"/>
</dbReference>
<dbReference type="Pfam" id="PF01381">
    <property type="entry name" value="HTH_3"/>
    <property type="match status" value="1"/>
</dbReference>
<dbReference type="InterPro" id="IPR010982">
    <property type="entry name" value="Lambda_DNA-bd_dom_sf"/>
</dbReference>
<protein>
    <recommendedName>
        <fullName evidence="1">HTH cro/C1-type domain-containing protein</fullName>
    </recommendedName>
</protein>